<proteinExistence type="inferred from homology"/>
<evidence type="ECO:0000313" key="4">
    <source>
        <dbReference type="EMBL" id="QIA64422.1"/>
    </source>
</evidence>
<dbReference type="EMBL" id="CP047475">
    <property type="protein sequence ID" value="QIA64422.1"/>
    <property type="molecule type" value="Genomic_DNA"/>
</dbReference>
<gene>
    <name evidence="4" type="ORF">GT360_13390</name>
</gene>
<feature type="transmembrane region" description="Helical" evidence="2">
    <location>
        <begin position="50"/>
        <end position="70"/>
    </location>
</feature>
<dbReference type="Pfam" id="PF13727">
    <property type="entry name" value="CoA_binding_3"/>
    <property type="match status" value="1"/>
</dbReference>
<keyword evidence="2" id="KW-1133">Transmembrane helix</keyword>
<dbReference type="KEGG" id="vas:GT360_13390"/>
<dbReference type="InterPro" id="IPR051203">
    <property type="entry name" value="Polysaccharide_Synthase-Rel"/>
</dbReference>
<dbReference type="Pfam" id="PF02719">
    <property type="entry name" value="Polysacc_synt_2"/>
    <property type="match status" value="1"/>
</dbReference>
<dbReference type="PANTHER" id="PTHR43318:SF1">
    <property type="entry name" value="POLYSACCHARIDE BIOSYNTHESIS PROTEIN EPSC-RELATED"/>
    <property type="match status" value="1"/>
</dbReference>
<evidence type="ECO:0000256" key="1">
    <source>
        <dbReference type="ARBA" id="ARBA00007430"/>
    </source>
</evidence>
<feature type="transmembrane region" description="Helical" evidence="2">
    <location>
        <begin position="20"/>
        <end position="38"/>
    </location>
</feature>
<dbReference type="CDD" id="cd05237">
    <property type="entry name" value="UDP_invert_4-6DH_SDR_e"/>
    <property type="match status" value="1"/>
</dbReference>
<dbReference type="InterPro" id="IPR036291">
    <property type="entry name" value="NAD(P)-bd_dom_sf"/>
</dbReference>
<dbReference type="InterPro" id="IPR003869">
    <property type="entry name" value="Polysac_CapD-like"/>
</dbReference>
<name>A0A7Z2T4Y6_9VIBR</name>
<keyword evidence="5" id="KW-1185">Reference proteome</keyword>
<evidence type="ECO:0000313" key="5">
    <source>
        <dbReference type="Proteomes" id="UP000464262"/>
    </source>
</evidence>
<dbReference type="Gene3D" id="3.40.50.720">
    <property type="entry name" value="NAD(P)-binding Rossmann-like Domain"/>
    <property type="match status" value="2"/>
</dbReference>
<keyword evidence="2" id="KW-0472">Membrane</keyword>
<dbReference type="AlphaFoldDB" id="A0A7Z2T4Y6"/>
<dbReference type="RefSeq" id="WP_164649328.1">
    <property type="nucleotide sequence ID" value="NZ_CP047475.1"/>
</dbReference>
<reference evidence="4 5" key="1">
    <citation type="submission" date="2020-01" db="EMBL/GenBank/DDBJ databases">
        <title>Whole genome and functional gene identification of agarase of Vibrio HN897.</title>
        <authorList>
            <person name="Liu Y."/>
            <person name="Zhao Z."/>
        </authorList>
    </citation>
    <scope>NUCLEOTIDE SEQUENCE [LARGE SCALE GENOMIC DNA]</scope>
    <source>
        <strain evidence="4 5">HN897</strain>
    </source>
</reference>
<keyword evidence="2" id="KW-0812">Transmembrane</keyword>
<evidence type="ECO:0000256" key="2">
    <source>
        <dbReference type="SAM" id="Phobius"/>
    </source>
</evidence>
<accession>A0A7Z2T4Y6</accession>
<feature type="domain" description="Polysaccharide biosynthesis protein CapD-like" evidence="3">
    <location>
        <begin position="283"/>
        <end position="580"/>
    </location>
</feature>
<dbReference type="PANTHER" id="PTHR43318">
    <property type="entry name" value="UDP-N-ACETYLGLUCOSAMINE 4,6-DEHYDRATASE"/>
    <property type="match status" value="1"/>
</dbReference>
<evidence type="ECO:0000259" key="3">
    <source>
        <dbReference type="Pfam" id="PF02719"/>
    </source>
</evidence>
<feature type="transmembrane region" description="Helical" evidence="2">
    <location>
        <begin position="82"/>
        <end position="102"/>
    </location>
</feature>
<comment type="similarity">
    <text evidence="1">Belongs to the polysaccharide synthase family.</text>
</comment>
<organism evidence="4 5">
    <name type="scientific">Vibrio astriarenae</name>
    <dbReference type="NCBI Taxonomy" id="1481923"/>
    <lineage>
        <taxon>Bacteria</taxon>
        <taxon>Pseudomonadati</taxon>
        <taxon>Pseudomonadota</taxon>
        <taxon>Gammaproteobacteria</taxon>
        <taxon>Vibrionales</taxon>
        <taxon>Vibrionaceae</taxon>
        <taxon>Vibrio</taxon>
    </lineage>
</organism>
<dbReference type="SUPFAM" id="SSF51735">
    <property type="entry name" value="NAD(P)-binding Rossmann-fold domains"/>
    <property type="match status" value="2"/>
</dbReference>
<protein>
    <submittedName>
        <fullName evidence="4">Polysaccharide biosynthesis protein</fullName>
    </submittedName>
</protein>
<sequence length="647" mass="70994">MQRLQFLWQLPRTNKRIIGVLVDCGLIFFAFHLALVARMGNFSYLSQMNVWGILSVLIVVTIAVFARLGLYKAVLRYLTFQALFVITSGAALSAILLALLSFCLSDPLPRTVPIIYGAFLALFCGGPRVIVRSLVAQSKSKASKEVVIYGAGSGGRQLAFALRASGDYRVRAFIDGDKTLTNTMILGLPVISVNDAMSVISKYNVDQVLLAVPSASRARRKVILDQLAKLPVEVKTVPDMTDIVSGNAKIDELKDVPIEDLLGRDPVAPQQVLLESNIKDKVVMVTGAGGSIGSELCRQIVMQNPKAVVLFELSEFGLYQIDRELSELVKERDLTCEIIPLMGSIQHEHRLKTAMESFGVQTVYHAAAYKHVPLVEYNVIEGIRNNVFGTFYTAKAAIECGVESFVLISTDKAVRPTNVMGTTKRLAELGLQALSEQENKKSKGTRFCMVRFGNVLGSSGSVIPLFKKQIENGGPLTVTHPDITRFFMTIPEAAQLVIQAGAMGKGGDVFVLDMGESVKIVDLAKNLIQLSGLEVKGEDNPHGDIEIKFAGLRPGEKLFEELLIGDNVKRTAHERIMTANEVFLSIEKYEELLEKLDLACHSFDHESIRELMLEAPAGFKPTDGIGDLVWNYSHLAKNSDSEFIVNS</sequence>
<dbReference type="Proteomes" id="UP000464262">
    <property type="component" value="Chromosome 1"/>
</dbReference>